<organism evidence="3 4">
    <name type="scientific">Chloropicon primus</name>
    <dbReference type="NCBI Taxonomy" id="1764295"/>
    <lineage>
        <taxon>Eukaryota</taxon>
        <taxon>Viridiplantae</taxon>
        <taxon>Chlorophyta</taxon>
        <taxon>Chloropicophyceae</taxon>
        <taxon>Chloropicales</taxon>
        <taxon>Chloropicaceae</taxon>
        <taxon>Chloropicon</taxon>
    </lineage>
</organism>
<dbReference type="GO" id="GO:0046403">
    <property type="term" value="F:polynucleotide 3'-phosphatase activity"/>
    <property type="evidence" value="ECO:0007669"/>
    <property type="project" value="TreeGrafter"/>
</dbReference>
<dbReference type="InterPro" id="IPR023214">
    <property type="entry name" value="HAD_sf"/>
</dbReference>
<dbReference type="InterPro" id="IPR027417">
    <property type="entry name" value="P-loop_NTPase"/>
</dbReference>
<dbReference type="OrthoDB" id="3512845at2759"/>
<dbReference type="CDD" id="cd01427">
    <property type="entry name" value="HAD_like"/>
    <property type="match status" value="1"/>
</dbReference>
<dbReference type="SUPFAM" id="SSF56784">
    <property type="entry name" value="HAD-like"/>
    <property type="match status" value="1"/>
</dbReference>
<dbReference type="AlphaFoldDB" id="A0A5B8MQG3"/>
<dbReference type="GO" id="GO:0006281">
    <property type="term" value="P:DNA repair"/>
    <property type="evidence" value="ECO:0007669"/>
    <property type="project" value="TreeGrafter"/>
</dbReference>
<evidence type="ECO:0000313" key="3">
    <source>
        <dbReference type="EMBL" id="QDZ21630.1"/>
    </source>
</evidence>
<feature type="region of interest" description="Disordered" evidence="1">
    <location>
        <begin position="1"/>
        <end position="82"/>
    </location>
</feature>
<evidence type="ECO:0000313" key="4">
    <source>
        <dbReference type="Proteomes" id="UP000316726"/>
    </source>
</evidence>
<name>A0A5B8MQG3_9CHLO</name>
<dbReference type="Gene3D" id="3.40.50.1000">
    <property type="entry name" value="HAD superfamily/HAD-like"/>
    <property type="match status" value="1"/>
</dbReference>
<feature type="domain" description="FCP1 homology" evidence="2">
    <location>
        <begin position="297"/>
        <end position="458"/>
    </location>
</feature>
<dbReference type="InterPro" id="IPR036412">
    <property type="entry name" value="HAD-like_sf"/>
</dbReference>
<dbReference type="GO" id="GO:0003690">
    <property type="term" value="F:double-stranded DNA binding"/>
    <property type="evidence" value="ECO:0007669"/>
    <property type="project" value="TreeGrafter"/>
</dbReference>
<proteinExistence type="predicted"/>
<accession>A0A5B8MQG3</accession>
<dbReference type="PROSITE" id="PS50969">
    <property type="entry name" value="FCP1"/>
    <property type="match status" value="1"/>
</dbReference>
<dbReference type="SUPFAM" id="SSF52540">
    <property type="entry name" value="P-loop containing nucleoside triphosphate hydrolases"/>
    <property type="match status" value="1"/>
</dbReference>
<dbReference type="Proteomes" id="UP000316726">
    <property type="component" value="Chromosome 6"/>
</dbReference>
<feature type="compositionally biased region" description="Low complexity" evidence="1">
    <location>
        <begin position="62"/>
        <end position="72"/>
    </location>
</feature>
<dbReference type="PANTHER" id="PTHR12083:SF9">
    <property type="entry name" value="BIFUNCTIONAL POLYNUCLEOTIDE PHOSPHATASE_KINASE"/>
    <property type="match status" value="1"/>
</dbReference>
<dbReference type="Gene3D" id="3.40.50.300">
    <property type="entry name" value="P-loop containing nucleotide triphosphate hydrolases"/>
    <property type="match status" value="1"/>
</dbReference>
<dbReference type="STRING" id="1764295.A0A5B8MQG3"/>
<sequence length="508" mass="56250">MESAGGGSADRAAEGRGGEGAPPSTESRTAAARTVNREASASNQTRTFQKKVTKWGKEKGKGNSNNNSTGGKDSPSHGNPVARKGVSSVLILVGLPGSGKSTFAQKLRSKGWWIISQDALGSRESCLREFRKALQRGKNVAVDRCNHTRAQREVWIREALSLTSSSERTKIYALCFNTDVRECRRRVMTRPGHATLSPQEEEEKNVVFRFLRESEEVKNREGFIKIYRRYSKKEEEKGDEGRLLQIILRETSGKQYEFRRLTNAKHHQLDSEAKPFVPSSSSGSSREEGSANKGVIDCSKSVLLLFDLNGTLINKTGRHRTIKSRPSLGMLLKLREFGFTLGIYSSATLKTCTKALKQMVEDMRANGQSKEDELGVVFRHLLYRDFCELAPGVMGKPWDTVKPLGKYVSDINKCILFDDDEHKVLEGEKFHHVLVPAWDGDEEDDMLECLVESTLRHIESSNESDVRMAAAKVSLDLVEHAESKRGGTGGEASPTSATGLADLTLEAP</sequence>
<dbReference type="EMBL" id="CP031039">
    <property type="protein sequence ID" value="QDZ21630.1"/>
    <property type="molecule type" value="Genomic_DNA"/>
</dbReference>
<dbReference type="GO" id="GO:0046404">
    <property type="term" value="F:ATP-dependent polydeoxyribonucleotide 5'-hydroxyl-kinase activity"/>
    <property type="evidence" value="ECO:0007669"/>
    <property type="project" value="TreeGrafter"/>
</dbReference>
<keyword evidence="4" id="KW-1185">Reference proteome</keyword>
<dbReference type="PANTHER" id="PTHR12083">
    <property type="entry name" value="BIFUNCTIONAL POLYNUCLEOTIDE PHOSPHATASE/KINASE"/>
    <property type="match status" value="1"/>
</dbReference>
<evidence type="ECO:0000259" key="2">
    <source>
        <dbReference type="PROSITE" id="PS50969"/>
    </source>
</evidence>
<evidence type="ECO:0000256" key="1">
    <source>
        <dbReference type="SAM" id="MobiDB-lite"/>
    </source>
</evidence>
<reference evidence="3 4" key="1">
    <citation type="submission" date="2018-07" db="EMBL/GenBank/DDBJ databases">
        <title>The complete nuclear genome of the prasinophyte Chloropicon primus (CCMP1205).</title>
        <authorList>
            <person name="Pombert J.-F."/>
            <person name="Otis C."/>
            <person name="Turmel M."/>
            <person name="Lemieux C."/>
        </authorList>
    </citation>
    <scope>NUCLEOTIDE SEQUENCE [LARGE SCALE GENOMIC DNA]</scope>
    <source>
        <strain evidence="3 4">CCMP1205</strain>
    </source>
</reference>
<protein>
    <recommendedName>
        <fullName evidence="2">FCP1 homology domain-containing protein</fullName>
    </recommendedName>
</protein>
<feature type="region of interest" description="Disordered" evidence="1">
    <location>
        <begin position="266"/>
        <end position="292"/>
    </location>
</feature>
<feature type="region of interest" description="Disordered" evidence="1">
    <location>
        <begin position="482"/>
        <end position="508"/>
    </location>
</feature>
<gene>
    <name evidence="3" type="ORF">A3770_06p41480</name>
</gene>
<feature type="compositionally biased region" description="Polar residues" evidence="1">
    <location>
        <begin position="37"/>
        <end position="47"/>
    </location>
</feature>
<dbReference type="InterPro" id="IPR004274">
    <property type="entry name" value="FCP1_dom"/>
</dbReference>
<dbReference type="Pfam" id="PF03031">
    <property type="entry name" value="NIF"/>
    <property type="match status" value="1"/>
</dbReference>